<organism evidence="14 15">
    <name type="scientific">Helobdella robusta</name>
    <name type="common">Californian leech</name>
    <dbReference type="NCBI Taxonomy" id="6412"/>
    <lineage>
        <taxon>Eukaryota</taxon>
        <taxon>Metazoa</taxon>
        <taxon>Spiralia</taxon>
        <taxon>Lophotrochozoa</taxon>
        <taxon>Annelida</taxon>
        <taxon>Clitellata</taxon>
        <taxon>Hirudinea</taxon>
        <taxon>Rhynchobdellida</taxon>
        <taxon>Glossiphoniidae</taxon>
        <taxon>Helobdella</taxon>
    </lineage>
</organism>
<keyword evidence="7 9" id="KW-1015">Disulfide bond</keyword>
<dbReference type="GO" id="GO:0004888">
    <property type="term" value="F:transmembrane signaling receptor activity"/>
    <property type="evidence" value="ECO:0007669"/>
    <property type="project" value="InterPro"/>
</dbReference>
<comment type="caution">
    <text evidence="9">Lacks conserved residue(s) required for the propagation of feature annotation.</text>
</comment>
<dbReference type="SUPFAM" id="SSF63501">
    <property type="entry name" value="Frizzled cysteine-rich domain"/>
    <property type="match status" value="1"/>
</dbReference>
<dbReference type="GO" id="GO:0060070">
    <property type="term" value="P:canonical Wnt signaling pathway"/>
    <property type="evidence" value="ECO:0000318"/>
    <property type="project" value="GO_Central"/>
</dbReference>
<dbReference type="EMBL" id="AMQM01001720">
    <property type="status" value="NOT_ANNOTATED_CDS"/>
    <property type="molecule type" value="Genomic_DNA"/>
</dbReference>
<dbReference type="PROSITE" id="PS50261">
    <property type="entry name" value="G_PROTEIN_RECEP_F2_4"/>
    <property type="match status" value="1"/>
</dbReference>
<accession>T1G984</accession>
<dbReference type="InterPro" id="IPR017981">
    <property type="entry name" value="GPCR_2-like_7TM"/>
</dbReference>
<evidence type="ECO:0000313" key="15">
    <source>
        <dbReference type="Proteomes" id="UP000015101"/>
    </source>
</evidence>
<evidence type="ECO:0000256" key="10">
    <source>
        <dbReference type="SAM" id="Phobius"/>
    </source>
</evidence>
<feature type="transmembrane region" description="Helical" evidence="10">
    <location>
        <begin position="281"/>
        <end position="300"/>
    </location>
</feature>
<dbReference type="SMART" id="SM00063">
    <property type="entry name" value="FRI"/>
    <property type="match status" value="1"/>
</dbReference>
<dbReference type="Gene3D" id="1.20.1070.10">
    <property type="entry name" value="Rhodopsin 7-helix transmembrane proteins"/>
    <property type="match status" value="1"/>
</dbReference>
<dbReference type="EMBL" id="KB097571">
    <property type="protein sequence ID" value="ESN94705.1"/>
    <property type="molecule type" value="Genomic_DNA"/>
</dbReference>
<dbReference type="SMART" id="SM01330">
    <property type="entry name" value="Frizzled"/>
    <property type="match status" value="1"/>
</dbReference>
<evidence type="ECO:0000256" key="8">
    <source>
        <dbReference type="ARBA" id="ARBA00023170"/>
    </source>
</evidence>
<feature type="domain" description="G-protein coupled receptors family 2 profile 2" evidence="12">
    <location>
        <begin position="151"/>
        <end position="460"/>
    </location>
</feature>
<dbReference type="InterPro" id="IPR036790">
    <property type="entry name" value="Frizzled_dom_sf"/>
</dbReference>
<name>T1G984_HELRO</name>
<dbReference type="Pfam" id="PF01392">
    <property type="entry name" value="Fz"/>
    <property type="match status" value="1"/>
</dbReference>
<evidence type="ECO:0000256" key="2">
    <source>
        <dbReference type="ARBA" id="ARBA00008077"/>
    </source>
</evidence>
<dbReference type="OrthoDB" id="5959102at2759"/>
<dbReference type="GO" id="GO:0016020">
    <property type="term" value="C:membrane"/>
    <property type="evidence" value="ECO:0007669"/>
    <property type="project" value="UniProtKB-SubCell"/>
</dbReference>
<dbReference type="PROSITE" id="PS50038">
    <property type="entry name" value="FZ"/>
    <property type="match status" value="1"/>
</dbReference>
<dbReference type="GeneID" id="20217631"/>
<dbReference type="GO" id="GO:0035567">
    <property type="term" value="P:non-canonical Wnt signaling pathway"/>
    <property type="evidence" value="ECO:0000318"/>
    <property type="project" value="GO_Central"/>
</dbReference>
<dbReference type="PANTHER" id="PTHR11309">
    <property type="entry name" value="FRIZZLED"/>
    <property type="match status" value="1"/>
</dbReference>
<feature type="transmembrane region" description="Helical" evidence="10">
    <location>
        <begin position="240"/>
        <end position="261"/>
    </location>
</feature>
<evidence type="ECO:0000313" key="14">
    <source>
        <dbReference type="EnsemblMetazoa" id="HelroP95849"/>
    </source>
</evidence>
<protein>
    <recommendedName>
        <fullName evidence="16">Frizzled-4</fullName>
    </recommendedName>
</protein>
<gene>
    <name evidence="14" type="primary">20217631</name>
    <name evidence="13" type="ORF">HELRODRAFT_95849</name>
</gene>
<keyword evidence="15" id="KW-1185">Reference proteome</keyword>
<evidence type="ECO:0000256" key="3">
    <source>
        <dbReference type="ARBA" id="ARBA00022473"/>
    </source>
</evidence>
<evidence type="ECO:0000256" key="9">
    <source>
        <dbReference type="PROSITE-ProRule" id="PRU00090"/>
    </source>
</evidence>
<evidence type="ECO:0000256" key="5">
    <source>
        <dbReference type="ARBA" id="ARBA00022989"/>
    </source>
</evidence>
<keyword evidence="8" id="KW-0675">Receptor</keyword>
<evidence type="ECO:0008006" key="16">
    <source>
        <dbReference type="Google" id="ProtNLM"/>
    </source>
</evidence>
<comment type="similarity">
    <text evidence="2">Belongs to the G-protein coupled receptor Fz/Smo family.</text>
</comment>
<evidence type="ECO:0000259" key="11">
    <source>
        <dbReference type="PROSITE" id="PS50038"/>
    </source>
</evidence>
<evidence type="ECO:0000256" key="1">
    <source>
        <dbReference type="ARBA" id="ARBA00004141"/>
    </source>
</evidence>
<reference evidence="14" key="3">
    <citation type="submission" date="2015-06" db="UniProtKB">
        <authorList>
            <consortium name="EnsemblMetazoa"/>
        </authorList>
    </citation>
    <scope>IDENTIFICATION</scope>
</reference>
<keyword evidence="6 10" id="KW-0472">Membrane</keyword>
<dbReference type="CTD" id="20217631"/>
<evidence type="ECO:0000256" key="6">
    <source>
        <dbReference type="ARBA" id="ARBA00023136"/>
    </source>
</evidence>
<dbReference type="GO" id="GO:0005615">
    <property type="term" value="C:extracellular space"/>
    <property type="evidence" value="ECO:0000318"/>
    <property type="project" value="GO_Central"/>
</dbReference>
<dbReference type="Gene3D" id="1.10.2000.10">
    <property type="entry name" value="Frizzled cysteine-rich domain"/>
    <property type="match status" value="1"/>
</dbReference>
<dbReference type="KEGG" id="hro:HELRODRAFT_95849"/>
<dbReference type="Proteomes" id="UP000015101">
    <property type="component" value="Unassembled WGS sequence"/>
</dbReference>
<feature type="transmembrane region" description="Helical" evidence="10">
    <location>
        <begin position="366"/>
        <end position="393"/>
    </location>
</feature>
<keyword evidence="5 10" id="KW-1133">Transmembrane helix</keyword>
<evidence type="ECO:0000256" key="4">
    <source>
        <dbReference type="ARBA" id="ARBA00022692"/>
    </source>
</evidence>
<dbReference type="STRING" id="6412.T1G984"/>
<proteinExistence type="inferred from homology"/>
<dbReference type="eggNOG" id="KOG3577">
    <property type="taxonomic scope" value="Eukaryota"/>
</dbReference>
<dbReference type="Pfam" id="PF01534">
    <property type="entry name" value="Frizzled"/>
    <property type="match status" value="1"/>
</dbReference>
<dbReference type="PANTHER" id="PTHR11309:SF99">
    <property type="entry name" value="FRIZZLED-4"/>
    <property type="match status" value="1"/>
</dbReference>
<dbReference type="HOGENOM" id="CLU_007873_2_1_1"/>
<dbReference type="EnsemblMetazoa" id="HelroT95849">
    <property type="protein sequence ID" value="HelroP95849"/>
    <property type="gene ID" value="HelroG95849"/>
</dbReference>
<feature type="transmembrane region" description="Helical" evidence="10">
    <location>
        <begin position="153"/>
        <end position="175"/>
    </location>
</feature>
<keyword evidence="4 10" id="KW-0812">Transmembrane</keyword>
<feature type="transmembrane region" description="Helical" evidence="10">
    <location>
        <begin position="320"/>
        <end position="346"/>
    </location>
</feature>
<dbReference type="OMA" id="MDHENQK"/>
<feature type="transmembrane region" description="Helical" evidence="10">
    <location>
        <begin position="187"/>
        <end position="203"/>
    </location>
</feature>
<dbReference type="InParanoid" id="T1G984"/>
<feature type="disulfide bond" evidence="9">
    <location>
        <begin position="61"/>
        <end position="85"/>
    </location>
</feature>
<sequence>MPNIAEQTNQRDAELQMYEFVPLIRTKCSPWLKFFLCSVYFPFCTEQVDETLIIPPCRSMCLGVKENCEPILHQVSLKWPDVLDCGKLPEKNDRYSNLCIEPPLGYHDKKDFKCPPRYTNVEIMIRGMSNDTCAPRCQVDVMYRFTDKKFAEIWMILWAVLCLVSTLFTFLTFILDTTRFEYPERPIIYLSMCCLVYSCGYIIRFARGLSDVSCIESRHQVSYVIQEGLENTWCVVVFLILYYFNMAGCIWWVILTSTFYFSAAKKWSREALQKANNYFHVISWTLPAVLTTIVLTMRRLDGDELTGLCFVGNQDMDSLLTFVLFPNMVFLIIGVYFIIGGFVAMFRIRQDLVSDGCLDVKKFEKLMMKIGIFSILYTLPDICVVGCLFFEWLNFRDWRAAAYLTPCYKFDDSLNHQQLVDCSLEKSIPAVEVKVLKIFMSLVIGTASGIWVWSPKTVQLWTKFFKKFCPGKSNENCNRPRIYKKNSFSKVSTNAKSTSSVLQSNRLVGAEIV</sequence>
<reference evidence="13 15" key="2">
    <citation type="journal article" date="2013" name="Nature">
        <title>Insights into bilaterian evolution from three spiralian genomes.</title>
        <authorList>
            <person name="Simakov O."/>
            <person name="Marletaz F."/>
            <person name="Cho S.J."/>
            <person name="Edsinger-Gonzales E."/>
            <person name="Havlak P."/>
            <person name="Hellsten U."/>
            <person name="Kuo D.H."/>
            <person name="Larsson T."/>
            <person name="Lv J."/>
            <person name="Arendt D."/>
            <person name="Savage R."/>
            <person name="Osoegawa K."/>
            <person name="de Jong P."/>
            <person name="Grimwood J."/>
            <person name="Chapman J.A."/>
            <person name="Shapiro H."/>
            <person name="Aerts A."/>
            <person name="Otillar R.P."/>
            <person name="Terry A.Y."/>
            <person name="Boore J.L."/>
            <person name="Grigoriev I.V."/>
            <person name="Lindberg D.R."/>
            <person name="Seaver E.C."/>
            <person name="Weisblat D.A."/>
            <person name="Putnam N.H."/>
            <person name="Rokhsar D.S."/>
        </authorList>
    </citation>
    <scope>NUCLEOTIDE SEQUENCE</scope>
</reference>
<keyword evidence="3" id="KW-0217">Developmental protein</keyword>
<dbReference type="GO" id="GO:0017147">
    <property type="term" value="F:Wnt-protein binding"/>
    <property type="evidence" value="ECO:0000318"/>
    <property type="project" value="GO_Central"/>
</dbReference>
<evidence type="ECO:0000259" key="12">
    <source>
        <dbReference type="PROSITE" id="PS50261"/>
    </source>
</evidence>
<dbReference type="InterPro" id="IPR000539">
    <property type="entry name" value="Frizzled/Smoothened_7TM"/>
</dbReference>
<feature type="domain" description="FZ" evidence="11">
    <location>
        <begin position="1"/>
        <end position="102"/>
    </location>
</feature>
<dbReference type="PRINTS" id="PR00489">
    <property type="entry name" value="FRIZZLED"/>
</dbReference>
<dbReference type="InterPro" id="IPR015526">
    <property type="entry name" value="Frizzled/SFRP"/>
</dbReference>
<comment type="subcellular location">
    <subcellularLocation>
        <location evidence="1">Membrane</location>
        <topology evidence="1">Multi-pass membrane protein</topology>
    </subcellularLocation>
</comment>
<reference evidence="15" key="1">
    <citation type="submission" date="2012-12" db="EMBL/GenBank/DDBJ databases">
        <authorList>
            <person name="Hellsten U."/>
            <person name="Grimwood J."/>
            <person name="Chapman J.A."/>
            <person name="Shapiro H."/>
            <person name="Aerts A."/>
            <person name="Otillar R.P."/>
            <person name="Terry A.Y."/>
            <person name="Boore J.L."/>
            <person name="Simakov O."/>
            <person name="Marletaz F."/>
            <person name="Cho S.-J."/>
            <person name="Edsinger-Gonzales E."/>
            <person name="Havlak P."/>
            <person name="Kuo D.-H."/>
            <person name="Larsson T."/>
            <person name="Lv J."/>
            <person name="Arendt D."/>
            <person name="Savage R."/>
            <person name="Osoegawa K."/>
            <person name="de Jong P."/>
            <person name="Lindberg D.R."/>
            <person name="Seaver E.C."/>
            <person name="Weisblat D.A."/>
            <person name="Putnam N.H."/>
            <person name="Grigoriev I.V."/>
            <person name="Rokhsar D.S."/>
        </authorList>
    </citation>
    <scope>NUCLEOTIDE SEQUENCE</scope>
</reference>
<dbReference type="AlphaFoldDB" id="T1G984"/>
<evidence type="ECO:0000256" key="7">
    <source>
        <dbReference type="ARBA" id="ARBA00023157"/>
    </source>
</evidence>
<dbReference type="InterPro" id="IPR020067">
    <property type="entry name" value="Frizzled_dom"/>
</dbReference>
<dbReference type="CDD" id="cd15909">
    <property type="entry name" value="7tmF_FZD4_9_10-like"/>
    <property type="match status" value="1"/>
</dbReference>
<dbReference type="RefSeq" id="XP_009027738.1">
    <property type="nucleotide sequence ID" value="XM_009029490.1"/>
</dbReference>
<evidence type="ECO:0000313" key="13">
    <source>
        <dbReference type="EMBL" id="ESN94705.1"/>
    </source>
</evidence>